<dbReference type="PANTHER" id="PTHR34216:SF3">
    <property type="entry name" value="POLY-BETA-1,6-N-ACETYL-D-GLUCOSAMINE N-DEACETYLASE"/>
    <property type="match status" value="1"/>
</dbReference>
<evidence type="ECO:0000256" key="1">
    <source>
        <dbReference type="ARBA" id="ARBA00004613"/>
    </source>
</evidence>
<comment type="subcellular location">
    <subcellularLocation>
        <location evidence="1">Secreted</location>
    </subcellularLocation>
</comment>
<dbReference type="PANTHER" id="PTHR34216">
    <property type="match status" value="1"/>
</dbReference>
<dbReference type="InterPro" id="IPR051398">
    <property type="entry name" value="Polysacch_Deacetylase"/>
</dbReference>
<sequence>MKVLTYHSIGIPPKEARLKTLYVNPKAFERQIWLLKTLGFRFLRLSEVLSGNFSGKSVLLTFDDAYSDFFENAYPVLKRYNIPAVVFVPVMCVGKFNLWDWKELRVKKPIMSWDQIKMLVEEGFEIGSHTLTHPFLSRIPPEQAAREIEDSKKILEDKLGVEVVSFCYPYGDYNNMVRDMVARAGYRIAFTTKKGSFEDSPNIYEVRRITIFGNDLLPKFFLKCL</sequence>
<dbReference type="GO" id="GO:0005576">
    <property type="term" value="C:extracellular region"/>
    <property type="evidence" value="ECO:0007669"/>
    <property type="project" value="UniProtKB-SubCell"/>
</dbReference>
<evidence type="ECO:0000256" key="2">
    <source>
        <dbReference type="ARBA" id="ARBA00022729"/>
    </source>
</evidence>
<dbReference type="InterPro" id="IPR002509">
    <property type="entry name" value="NODB_dom"/>
</dbReference>
<dbReference type="PROSITE" id="PS51677">
    <property type="entry name" value="NODB"/>
    <property type="match status" value="1"/>
</dbReference>
<evidence type="ECO:0000259" key="3">
    <source>
        <dbReference type="PROSITE" id="PS51677"/>
    </source>
</evidence>
<dbReference type="CDD" id="cd10918">
    <property type="entry name" value="CE4_NodB_like_5s_6s"/>
    <property type="match status" value="1"/>
</dbReference>
<dbReference type="OrthoDB" id="9778320at2"/>
<dbReference type="SUPFAM" id="SSF88713">
    <property type="entry name" value="Glycoside hydrolase/deacetylase"/>
    <property type="match status" value="1"/>
</dbReference>
<dbReference type="RefSeq" id="WP_079653849.1">
    <property type="nucleotide sequence ID" value="NZ_LT670846.1"/>
</dbReference>
<dbReference type="Gene3D" id="3.20.20.370">
    <property type="entry name" value="Glycoside hydrolase/deacetylase"/>
    <property type="match status" value="1"/>
</dbReference>
<dbReference type="GO" id="GO:0005975">
    <property type="term" value="P:carbohydrate metabolic process"/>
    <property type="evidence" value="ECO:0007669"/>
    <property type="project" value="InterPro"/>
</dbReference>
<dbReference type="EMBL" id="LT670846">
    <property type="protein sequence ID" value="SHK33458.1"/>
    <property type="molecule type" value="Genomic_DNA"/>
</dbReference>
<dbReference type="Pfam" id="PF01522">
    <property type="entry name" value="Polysacc_deac_1"/>
    <property type="match status" value="1"/>
</dbReference>
<keyword evidence="5" id="KW-1185">Reference proteome</keyword>
<organism evidence="4 5">
    <name type="scientific">Thermocrinis minervae</name>
    <dbReference type="NCBI Taxonomy" id="381751"/>
    <lineage>
        <taxon>Bacteria</taxon>
        <taxon>Pseudomonadati</taxon>
        <taxon>Aquificota</taxon>
        <taxon>Aquificia</taxon>
        <taxon>Aquificales</taxon>
        <taxon>Aquificaceae</taxon>
        <taxon>Thermocrinis</taxon>
    </lineage>
</organism>
<dbReference type="Proteomes" id="UP000189810">
    <property type="component" value="Chromosome I"/>
</dbReference>
<dbReference type="AlphaFoldDB" id="A0A1M6RM79"/>
<feature type="domain" description="NodB homology" evidence="3">
    <location>
        <begin position="56"/>
        <end position="225"/>
    </location>
</feature>
<protein>
    <submittedName>
        <fullName evidence="4">Polysaccharide deacetylase</fullName>
    </submittedName>
</protein>
<evidence type="ECO:0000313" key="4">
    <source>
        <dbReference type="EMBL" id="SHK33458.1"/>
    </source>
</evidence>
<gene>
    <name evidence="4" type="ORF">SAMN05444391_0701</name>
</gene>
<keyword evidence="2" id="KW-0732">Signal</keyword>
<accession>A0A1M6RM79</accession>
<name>A0A1M6RM79_9AQUI</name>
<dbReference type="STRING" id="381751.SAMN05444391_0701"/>
<proteinExistence type="predicted"/>
<dbReference type="GO" id="GO:0016810">
    <property type="term" value="F:hydrolase activity, acting on carbon-nitrogen (but not peptide) bonds"/>
    <property type="evidence" value="ECO:0007669"/>
    <property type="project" value="InterPro"/>
</dbReference>
<dbReference type="InterPro" id="IPR011330">
    <property type="entry name" value="Glyco_hydro/deAcase_b/a-brl"/>
</dbReference>
<reference evidence="4 5" key="1">
    <citation type="submission" date="2016-11" db="EMBL/GenBank/DDBJ databases">
        <authorList>
            <person name="Jaros S."/>
            <person name="Januszkiewicz K."/>
            <person name="Wedrychowicz H."/>
        </authorList>
    </citation>
    <scope>NUCLEOTIDE SEQUENCE [LARGE SCALE GENOMIC DNA]</scope>
    <source>
        <strain evidence="4 5">DSM 19557</strain>
    </source>
</reference>
<evidence type="ECO:0000313" key="5">
    <source>
        <dbReference type="Proteomes" id="UP000189810"/>
    </source>
</evidence>